<protein>
    <submittedName>
        <fullName evidence="4">Tub family protein</fullName>
    </submittedName>
</protein>
<dbReference type="PANTHER" id="PTHR16517">
    <property type="entry name" value="TUBBY-RELATED"/>
    <property type="match status" value="1"/>
</dbReference>
<evidence type="ECO:0000256" key="2">
    <source>
        <dbReference type="SAM" id="MobiDB-lite"/>
    </source>
</evidence>
<dbReference type="OMA" id="DCDDLFP"/>
<dbReference type="InterPro" id="IPR000007">
    <property type="entry name" value="Tubby_C"/>
</dbReference>
<dbReference type="OrthoDB" id="8775810at2759"/>
<evidence type="ECO:0000256" key="1">
    <source>
        <dbReference type="ARBA" id="ARBA00007129"/>
    </source>
</evidence>
<dbReference type="PRINTS" id="PR01573">
    <property type="entry name" value="SUPERTUBBY"/>
</dbReference>
<organism evidence="4 5">
    <name type="scientific">Reticulomyxa filosa</name>
    <dbReference type="NCBI Taxonomy" id="46433"/>
    <lineage>
        <taxon>Eukaryota</taxon>
        <taxon>Sar</taxon>
        <taxon>Rhizaria</taxon>
        <taxon>Retaria</taxon>
        <taxon>Foraminifera</taxon>
        <taxon>Monothalamids</taxon>
        <taxon>Reticulomyxidae</taxon>
        <taxon>Reticulomyxa</taxon>
    </lineage>
</organism>
<dbReference type="Proteomes" id="UP000023152">
    <property type="component" value="Unassembled WGS sequence"/>
</dbReference>
<dbReference type="InterPro" id="IPR025659">
    <property type="entry name" value="Tubby-like_C"/>
</dbReference>
<feature type="compositionally biased region" description="Low complexity" evidence="2">
    <location>
        <begin position="117"/>
        <end position="133"/>
    </location>
</feature>
<evidence type="ECO:0000313" key="4">
    <source>
        <dbReference type="EMBL" id="ETO15209.1"/>
    </source>
</evidence>
<feature type="region of interest" description="Disordered" evidence="2">
    <location>
        <begin position="1"/>
        <end position="20"/>
    </location>
</feature>
<name>X6MMW5_RETFI</name>
<proteinExistence type="inferred from homology"/>
<sequence length="407" mass="47435">LFEKLQNNFSSGNLKHNANKRPMSADHIRHYHENAFPQRFFYKYNNTSKKNCSMALLIHTVTKINEQIKYVCSKSNTPSTNNVFAIGKTQSVFEGFTEQNENNDIKKQPQQRWINDSLPLSEPPESTASSTPTFQQSKTSAFNYVRQNDGELLEEIPKTKTMDTVKNIENIPKETQSQARLSIERRKNENTNLKVDFDNLFNWLKTPIPCNTTFQTQIKRNKSRLNRLYPKYEVFSKDQGKLLMCASKQPKNKTSNYIIGINFNDQLKQKNEQPSPYLGKLRSNFMGTHFVIYDDGRNPKDLCQNQTPTRKEIGAVVYDQNILGTKGPRKMTVLLPDPQTNKSWQPIDSSCLLIEKYTQQIKDGILCLQNRTPKWNYRFVFFSISFKEKLMTLTWLLNRDWGLRVEL</sequence>
<feature type="region of interest" description="Disordered" evidence="2">
    <location>
        <begin position="116"/>
        <end position="136"/>
    </location>
</feature>
<dbReference type="PANTHER" id="PTHR16517:SF7">
    <property type="entry name" value="PROTEIN KING TUBBY"/>
    <property type="match status" value="1"/>
</dbReference>
<dbReference type="SUPFAM" id="SSF54518">
    <property type="entry name" value="Tubby C-terminal domain-like"/>
    <property type="match status" value="1"/>
</dbReference>
<dbReference type="Pfam" id="PF01167">
    <property type="entry name" value="Tub"/>
    <property type="match status" value="1"/>
</dbReference>
<keyword evidence="5" id="KW-1185">Reference proteome</keyword>
<dbReference type="EMBL" id="ASPP01019375">
    <property type="protein sequence ID" value="ETO15209.1"/>
    <property type="molecule type" value="Genomic_DNA"/>
</dbReference>
<comment type="caution">
    <text evidence="4">The sequence shown here is derived from an EMBL/GenBank/DDBJ whole genome shotgun (WGS) entry which is preliminary data.</text>
</comment>
<dbReference type="Gene3D" id="3.20.90.10">
    <property type="entry name" value="Tubby Protein, Chain A"/>
    <property type="match status" value="1"/>
</dbReference>
<feature type="domain" description="Tubby C-terminal" evidence="3">
    <location>
        <begin position="204"/>
        <end position="389"/>
    </location>
</feature>
<evidence type="ECO:0000259" key="3">
    <source>
        <dbReference type="Pfam" id="PF01167"/>
    </source>
</evidence>
<comment type="similarity">
    <text evidence="1">Belongs to the TUB family.</text>
</comment>
<accession>X6MMW5</accession>
<feature type="compositionally biased region" description="Polar residues" evidence="2">
    <location>
        <begin position="1"/>
        <end position="16"/>
    </location>
</feature>
<dbReference type="AlphaFoldDB" id="X6MMW5"/>
<feature type="non-terminal residue" evidence="4">
    <location>
        <position position="1"/>
    </location>
</feature>
<gene>
    <name evidence="4" type="ORF">RFI_22155</name>
</gene>
<reference evidence="4 5" key="1">
    <citation type="journal article" date="2013" name="Curr. Biol.">
        <title>The Genome of the Foraminiferan Reticulomyxa filosa.</title>
        <authorList>
            <person name="Glockner G."/>
            <person name="Hulsmann N."/>
            <person name="Schleicher M."/>
            <person name="Noegel A.A."/>
            <person name="Eichinger L."/>
            <person name="Gallinger C."/>
            <person name="Pawlowski J."/>
            <person name="Sierra R."/>
            <person name="Euteneuer U."/>
            <person name="Pillet L."/>
            <person name="Moustafa A."/>
            <person name="Platzer M."/>
            <person name="Groth M."/>
            <person name="Szafranski K."/>
            <person name="Schliwa M."/>
        </authorList>
    </citation>
    <scope>NUCLEOTIDE SEQUENCE [LARGE SCALE GENOMIC DNA]</scope>
</reference>
<evidence type="ECO:0000313" key="5">
    <source>
        <dbReference type="Proteomes" id="UP000023152"/>
    </source>
</evidence>